<evidence type="ECO:0000313" key="5">
    <source>
        <dbReference type="EMBL" id="EAU62600.1"/>
    </source>
</evidence>
<evidence type="ECO:0000256" key="1">
    <source>
        <dbReference type="SAM" id="MobiDB-lite"/>
    </source>
</evidence>
<sequence length="345" mass="37904">MKKLFSVFVCLLVNSMSLASEPKRDSARAAPERRGVPPREAPCKGPQDPQRISWPQGTMLWGMTRQSAAEERSSVLTAVALDRVTLGGAPLKDVRLENGHLTAPNLPAEDLSGAIFQGTASDGGPVEVAVCGAEPSQQDPAMRWYRIEIWDKQKESWENPCIATQRAPNPKALAVQGLWDKQGSRHEEPGKFTFACENGAIAKCIHWGYKPWATKDGQPLTDMHQACTRMARADYCGNGRSHTRQDNVIDMYDSLGLQARTTQASTNWVPEKASFEAAWSPEGATCLARTRDGQDAQTILKECPGRFEARAKDLGEGDHCSVRLKGKHADTVLLRNHSYGPSPRI</sequence>
<reference evidence="4 6" key="2">
    <citation type="journal article" date="2011" name="Mol. Biol. Evol.">
        <title>Comparative genomic analysis of fruiting body formation in Myxococcales.</title>
        <authorList>
            <person name="Huntley S."/>
            <person name="Hamann N."/>
            <person name="Wegener-Feldbrugge S."/>
            <person name="Treuner-Lange A."/>
            <person name="Kube M."/>
            <person name="Reinhardt R."/>
            <person name="Klages S."/>
            <person name="Muller R."/>
            <person name="Ronning C.M."/>
            <person name="Nierman W.C."/>
            <person name="Sogaard-Andersen L."/>
        </authorList>
    </citation>
    <scope>NUCLEOTIDE SEQUENCE [LARGE SCALE GENOMIC DNA]</scope>
    <source>
        <strain evidence="4 6">DW4/3-1</strain>
    </source>
</reference>
<gene>
    <name evidence="4" type="ordered locus">STAUR_5867</name>
    <name evidence="5" type="ORF">STIAU_0995</name>
</gene>
<keyword evidence="6" id="KW-1185">Reference proteome</keyword>
<evidence type="ECO:0000313" key="4">
    <source>
        <dbReference type="EMBL" id="ADO73628.1"/>
    </source>
</evidence>
<dbReference type="HOGENOM" id="CLU_803891_0_0_7"/>
<proteinExistence type="predicted"/>
<protein>
    <submittedName>
        <fullName evidence="4">Conserved uncharacterized protein</fullName>
    </submittedName>
</protein>
<dbReference type="PATRIC" id="fig|378806.16.peg.1373"/>
<feature type="compositionally biased region" description="Basic and acidic residues" evidence="1">
    <location>
        <begin position="21"/>
        <end position="37"/>
    </location>
</feature>
<dbReference type="eggNOG" id="COG1357">
    <property type="taxonomic scope" value="Bacteria"/>
</dbReference>
<dbReference type="Pfam" id="PF20032">
    <property type="entry name" value="ADYC"/>
    <property type="match status" value="1"/>
</dbReference>
<feature type="domain" description="ADYC" evidence="3">
    <location>
        <begin position="109"/>
        <end position="292"/>
    </location>
</feature>
<organism evidence="5 7">
    <name type="scientific">Stigmatella aurantiaca (strain DW4/3-1)</name>
    <dbReference type="NCBI Taxonomy" id="378806"/>
    <lineage>
        <taxon>Bacteria</taxon>
        <taxon>Pseudomonadati</taxon>
        <taxon>Myxococcota</taxon>
        <taxon>Myxococcia</taxon>
        <taxon>Myxococcales</taxon>
        <taxon>Cystobacterineae</taxon>
        <taxon>Archangiaceae</taxon>
        <taxon>Stigmatella</taxon>
    </lineage>
</organism>
<dbReference type="KEGG" id="sur:STAUR_5867"/>
<keyword evidence="2" id="KW-0732">Signal</keyword>
<dbReference type="EMBL" id="AAMD01000223">
    <property type="protein sequence ID" value="EAU62600.1"/>
    <property type="molecule type" value="Genomic_DNA"/>
</dbReference>
<dbReference type="EMBL" id="CP002271">
    <property type="protein sequence ID" value="ADO73628.1"/>
    <property type="molecule type" value="Genomic_DNA"/>
</dbReference>
<evidence type="ECO:0000313" key="6">
    <source>
        <dbReference type="Proteomes" id="UP000001351"/>
    </source>
</evidence>
<dbReference type="Proteomes" id="UP000001351">
    <property type="component" value="Chromosome"/>
</dbReference>
<evidence type="ECO:0000313" key="7">
    <source>
        <dbReference type="Proteomes" id="UP000032702"/>
    </source>
</evidence>
<dbReference type="AlphaFoldDB" id="Q08Q35"/>
<reference evidence="5 7" key="1">
    <citation type="submission" date="2006-04" db="EMBL/GenBank/DDBJ databases">
        <authorList>
            <person name="Nierman W.C."/>
        </authorList>
    </citation>
    <scope>NUCLEOTIDE SEQUENCE [LARGE SCALE GENOMIC DNA]</scope>
    <source>
        <strain evidence="5 7">DW4/3-1</strain>
    </source>
</reference>
<feature type="signal peptide" evidence="2">
    <location>
        <begin position="1"/>
        <end position="19"/>
    </location>
</feature>
<dbReference type="OrthoDB" id="8066319at2"/>
<feature type="chain" id="PRO_5010840052" evidence="2">
    <location>
        <begin position="20"/>
        <end position="345"/>
    </location>
</feature>
<evidence type="ECO:0000256" key="2">
    <source>
        <dbReference type="SAM" id="SignalP"/>
    </source>
</evidence>
<feature type="region of interest" description="Disordered" evidence="1">
    <location>
        <begin position="21"/>
        <end position="54"/>
    </location>
</feature>
<accession>Q08Q35</accession>
<name>Q08Q35_STIAD</name>
<dbReference type="InterPro" id="IPR045426">
    <property type="entry name" value="ADYC"/>
</dbReference>
<dbReference type="Proteomes" id="UP000032702">
    <property type="component" value="Unassembled WGS sequence"/>
</dbReference>
<evidence type="ECO:0000259" key="3">
    <source>
        <dbReference type="Pfam" id="PF20032"/>
    </source>
</evidence>